<evidence type="ECO:0000313" key="11">
    <source>
        <dbReference type="EMBL" id="BBP01487.1"/>
    </source>
</evidence>
<dbReference type="KEGG" id="sniv:SFSGTM_21950"/>
<protein>
    <submittedName>
        <fullName evidence="11">Chloride channel protein</fullName>
    </submittedName>
</protein>
<dbReference type="GO" id="GO:0005254">
    <property type="term" value="F:chloride channel activity"/>
    <property type="evidence" value="ECO:0007669"/>
    <property type="project" value="UniProtKB-KW"/>
</dbReference>
<feature type="transmembrane region" description="Helical" evidence="10">
    <location>
        <begin position="369"/>
        <end position="387"/>
    </location>
</feature>
<sequence>MSVQTPESSVTNSAPVASDFEAKSVDMWHRGSAWILGPLLIGMVAVVLATASDYANELNAKLFHTFFLAPILIVPLGFVLLTYVSRRYFAGTQGSGIPQTIAAINEVSDSKTSYLLSLRIMIGKILLTVGGLAVGASIGREGPTVQVGASIMHMFYGRGPFQGTEQRRILLLAGGAAGIAAAFNTPLAGIMFAIEELSKHHVFNANSSSLVTVIVSGLIPLALLGNYTYFGSSGTNLEWDSGMSTILICGIVGGMAGGVFSRILLAVSFDTTSKLAKFIGRRPLAFAALCGLGVALLGLATDHLVFGTGYQPTRSMLEESGSLPWYFGIAKLLATLLSSMSGIAGGVFAPSLAVGAGIGDNLAALLPTSYAPHSAIVLLTMAAYLSGVTRAPVTAFIIMMEMTDSHHMLLPLMAASVVASAASKLISPVPLYHALSQKFIPPQ</sequence>
<evidence type="ECO:0000256" key="5">
    <source>
        <dbReference type="ARBA" id="ARBA00023065"/>
    </source>
</evidence>
<evidence type="ECO:0000256" key="7">
    <source>
        <dbReference type="ARBA" id="ARBA00023173"/>
    </source>
</evidence>
<evidence type="ECO:0000256" key="3">
    <source>
        <dbReference type="ARBA" id="ARBA00022692"/>
    </source>
</evidence>
<evidence type="ECO:0000256" key="2">
    <source>
        <dbReference type="ARBA" id="ARBA00022448"/>
    </source>
</evidence>
<evidence type="ECO:0000256" key="1">
    <source>
        <dbReference type="ARBA" id="ARBA00004141"/>
    </source>
</evidence>
<gene>
    <name evidence="11" type="ORF">SFSGTM_21950</name>
</gene>
<evidence type="ECO:0000256" key="6">
    <source>
        <dbReference type="ARBA" id="ARBA00023136"/>
    </source>
</evidence>
<keyword evidence="8" id="KW-0868">Chloride</keyword>
<dbReference type="Proteomes" id="UP000463939">
    <property type="component" value="Chromosome"/>
</dbReference>
<dbReference type="AlphaFoldDB" id="A0A809SEJ7"/>
<feature type="transmembrane region" description="Helical" evidence="10">
    <location>
        <begin position="284"/>
        <end position="305"/>
    </location>
</feature>
<dbReference type="RefSeq" id="WP_162085260.1">
    <property type="nucleotide sequence ID" value="NZ_AP021881.1"/>
</dbReference>
<keyword evidence="4 10" id="KW-1133">Transmembrane helix</keyword>
<dbReference type="InterPro" id="IPR001807">
    <property type="entry name" value="ClC"/>
</dbReference>
<name>A0A809SEJ7_9PROT</name>
<dbReference type="CDD" id="cd01034">
    <property type="entry name" value="EriC_like"/>
    <property type="match status" value="1"/>
</dbReference>
<evidence type="ECO:0000256" key="10">
    <source>
        <dbReference type="SAM" id="Phobius"/>
    </source>
</evidence>
<organism evidence="11 12">
    <name type="scientific">Sulfuriferula nivalis</name>
    <dbReference type="NCBI Taxonomy" id="2675298"/>
    <lineage>
        <taxon>Bacteria</taxon>
        <taxon>Pseudomonadati</taxon>
        <taxon>Pseudomonadota</taxon>
        <taxon>Betaproteobacteria</taxon>
        <taxon>Nitrosomonadales</taxon>
        <taxon>Sulfuricellaceae</taxon>
        <taxon>Sulfuriferula</taxon>
    </lineage>
</organism>
<feature type="transmembrane region" description="Helical" evidence="10">
    <location>
        <begin position="169"/>
        <end position="194"/>
    </location>
</feature>
<dbReference type="GO" id="GO:0034707">
    <property type="term" value="C:chloride channel complex"/>
    <property type="evidence" value="ECO:0007669"/>
    <property type="project" value="UniProtKB-KW"/>
</dbReference>
<keyword evidence="3 10" id="KW-0812">Transmembrane</keyword>
<keyword evidence="12" id="KW-1185">Reference proteome</keyword>
<proteinExistence type="predicted"/>
<evidence type="ECO:0000256" key="4">
    <source>
        <dbReference type="ARBA" id="ARBA00022989"/>
    </source>
</evidence>
<dbReference type="PANTHER" id="PTHR43427">
    <property type="entry name" value="CHLORIDE CHANNEL PROTEIN CLC-E"/>
    <property type="match status" value="1"/>
</dbReference>
<evidence type="ECO:0000313" key="12">
    <source>
        <dbReference type="Proteomes" id="UP000463939"/>
    </source>
</evidence>
<keyword evidence="5" id="KW-0406">Ion transport</keyword>
<feature type="transmembrane region" description="Helical" evidence="10">
    <location>
        <begin position="408"/>
        <end position="426"/>
    </location>
</feature>
<dbReference type="InterPro" id="IPR014743">
    <property type="entry name" value="Cl-channel_core"/>
</dbReference>
<dbReference type="PANTHER" id="PTHR43427:SF6">
    <property type="entry name" value="CHLORIDE CHANNEL PROTEIN CLC-E"/>
    <property type="match status" value="1"/>
</dbReference>
<keyword evidence="2" id="KW-0813">Transport</keyword>
<dbReference type="Pfam" id="PF00654">
    <property type="entry name" value="Voltage_CLC"/>
    <property type="match status" value="1"/>
</dbReference>
<dbReference type="SUPFAM" id="SSF81340">
    <property type="entry name" value="Clc chloride channel"/>
    <property type="match status" value="1"/>
</dbReference>
<keyword evidence="6 10" id="KW-0472">Membrane</keyword>
<feature type="transmembrane region" description="Helical" evidence="10">
    <location>
        <begin position="325"/>
        <end position="349"/>
    </location>
</feature>
<keyword evidence="7" id="KW-0869">Chloride channel</keyword>
<feature type="transmembrane region" description="Helical" evidence="10">
    <location>
        <begin position="242"/>
        <end position="264"/>
    </location>
</feature>
<dbReference type="Gene3D" id="1.10.3080.10">
    <property type="entry name" value="Clc chloride channel"/>
    <property type="match status" value="1"/>
</dbReference>
<feature type="transmembrane region" description="Helical" evidence="10">
    <location>
        <begin position="209"/>
        <end position="230"/>
    </location>
</feature>
<dbReference type="InterPro" id="IPR050368">
    <property type="entry name" value="ClC-type_chloride_channel"/>
</dbReference>
<dbReference type="EMBL" id="AP021881">
    <property type="protein sequence ID" value="BBP01487.1"/>
    <property type="molecule type" value="Genomic_DNA"/>
</dbReference>
<reference evidence="12" key="1">
    <citation type="submission" date="2019-11" db="EMBL/GenBank/DDBJ databases">
        <title>Isolation and characterization of a novel species in the genus Sulfuriferula.</title>
        <authorList>
            <person name="Mochizuki J."/>
            <person name="Kojima H."/>
            <person name="Fukui M."/>
        </authorList>
    </citation>
    <scope>NUCLEOTIDE SEQUENCE [LARGE SCALE GENOMIC DNA]</scope>
    <source>
        <strain evidence="12">SGTM</strain>
    </source>
</reference>
<feature type="transmembrane region" description="Helical" evidence="10">
    <location>
        <begin position="33"/>
        <end position="51"/>
    </location>
</feature>
<evidence type="ECO:0000256" key="8">
    <source>
        <dbReference type="ARBA" id="ARBA00023214"/>
    </source>
</evidence>
<feature type="transmembrane region" description="Helical" evidence="10">
    <location>
        <begin position="63"/>
        <end position="84"/>
    </location>
</feature>
<accession>A0A809SEJ7</accession>
<dbReference type="PRINTS" id="PR00762">
    <property type="entry name" value="CLCHANNEL"/>
</dbReference>
<evidence type="ECO:0000256" key="9">
    <source>
        <dbReference type="ARBA" id="ARBA00023303"/>
    </source>
</evidence>
<keyword evidence="9" id="KW-0407">Ion channel</keyword>
<comment type="subcellular location">
    <subcellularLocation>
        <location evidence="1">Membrane</location>
        <topology evidence="1">Multi-pass membrane protein</topology>
    </subcellularLocation>
</comment>